<dbReference type="GO" id="GO:0000026">
    <property type="term" value="F:alpha-1,2-mannosyltransferase activity"/>
    <property type="evidence" value="ECO:0007669"/>
    <property type="project" value="TreeGrafter"/>
</dbReference>
<evidence type="ECO:0000256" key="8">
    <source>
        <dbReference type="ARBA" id="ARBA00023034"/>
    </source>
</evidence>
<comment type="similarity">
    <text evidence="3">Belongs to the MNN1/MNT family.</text>
</comment>
<keyword evidence="4" id="KW-0808">Transferase</keyword>
<evidence type="ECO:0000256" key="6">
    <source>
        <dbReference type="ARBA" id="ARBA00022968"/>
    </source>
</evidence>
<dbReference type="EMBL" id="CAJNNW010012409">
    <property type="protein sequence ID" value="CAE8654235.1"/>
    <property type="molecule type" value="Genomic_DNA"/>
</dbReference>
<comment type="caution">
    <text evidence="11">The sequence shown here is derived from an EMBL/GenBank/DDBJ whole genome shotgun (WGS) entry which is preliminary data.</text>
</comment>
<keyword evidence="8" id="KW-0333">Golgi apparatus</keyword>
<organism evidence="11 12">
    <name type="scientific">Polarella glacialis</name>
    <name type="common">Dinoflagellate</name>
    <dbReference type="NCBI Taxonomy" id="89957"/>
    <lineage>
        <taxon>Eukaryota</taxon>
        <taxon>Sar</taxon>
        <taxon>Alveolata</taxon>
        <taxon>Dinophyceae</taxon>
        <taxon>Suessiales</taxon>
        <taxon>Suessiaceae</taxon>
        <taxon>Polarella</taxon>
    </lineage>
</organism>
<name>A0A813IP12_POLGL</name>
<keyword evidence="9" id="KW-0472">Membrane</keyword>
<keyword evidence="7" id="KW-1133">Transmembrane helix</keyword>
<dbReference type="GO" id="GO:0000139">
    <property type="term" value="C:Golgi membrane"/>
    <property type="evidence" value="ECO:0007669"/>
    <property type="project" value="UniProtKB-SubCell"/>
</dbReference>
<sequence>ALYLETGSIFWPDSYWLDPFSILWSIVDHHEPLLSAGSETGQLLVNKAVHRVSLAVASYFNTEGGMIYHKFATYGDNDLWRMGWLAMGKNYSQVEHLPDDIGYLSSVDGETFCGTARLQKHPRSGEPLFLHLGSYKLSEHLGKEFPLKSAIKVIPVKPHPKRYE</sequence>
<evidence type="ECO:0000256" key="2">
    <source>
        <dbReference type="ARBA" id="ARBA00004606"/>
    </source>
</evidence>
<evidence type="ECO:0000256" key="7">
    <source>
        <dbReference type="ARBA" id="ARBA00022989"/>
    </source>
</evidence>
<evidence type="ECO:0000256" key="1">
    <source>
        <dbReference type="ARBA" id="ARBA00004394"/>
    </source>
</evidence>
<evidence type="ECO:0000313" key="12">
    <source>
        <dbReference type="Proteomes" id="UP000626109"/>
    </source>
</evidence>
<dbReference type="InterPro" id="IPR022751">
    <property type="entry name" value="Alpha_mannosyltransferase"/>
</dbReference>
<evidence type="ECO:0000256" key="5">
    <source>
        <dbReference type="ARBA" id="ARBA00022692"/>
    </source>
</evidence>
<dbReference type="PANTHER" id="PTHR31646:SF1">
    <property type="entry name" value="ALPHA-1,2-MANNOSYLTRANSFERASE MNN2"/>
    <property type="match status" value="1"/>
</dbReference>
<dbReference type="AlphaFoldDB" id="A0A813IP12"/>
<dbReference type="GO" id="GO:0046354">
    <property type="term" value="P:mannan biosynthetic process"/>
    <property type="evidence" value="ECO:0007669"/>
    <property type="project" value="TreeGrafter"/>
</dbReference>
<evidence type="ECO:0000256" key="3">
    <source>
        <dbReference type="ARBA" id="ARBA00009105"/>
    </source>
</evidence>
<dbReference type="Proteomes" id="UP000626109">
    <property type="component" value="Unassembled WGS sequence"/>
</dbReference>
<gene>
    <name evidence="11" type="ORF">PGLA2088_LOCUS10908</name>
</gene>
<feature type="non-terminal residue" evidence="11">
    <location>
        <position position="164"/>
    </location>
</feature>
<evidence type="ECO:0000256" key="10">
    <source>
        <dbReference type="ARBA" id="ARBA00037847"/>
    </source>
</evidence>
<keyword evidence="6" id="KW-0735">Signal-anchor</keyword>
<protein>
    <submittedName>
        <fullName evidence="11">Uncharacterized protein</fullName>
    </submittedName>
</protein>
<accession>A0A813IP12</accession>
<evidence type="ECO:0000256" key="4">
    <source>
        <dbReference type="ARBA" id="ARBA00022679"/>
    </source>
</evidence>
<feature type="non-terminal residue" evidence="11">
    <location>
        <position position="1"/>
    </location>
</feature>
<dbReference type="PANTHER" id="PTHR31646">
    <property type="entry name" value="ALPHA-1,2-MANNOSYLTRANSFERASE MNN2"/>
    <property type="match status" value="1"/>
</dbReference>
<dbReference type="Pfam" id="PF11051">
    <property type="entry name" value="Mannosyl_trans3"/>
    <property type="match status" value="1"/>
</dbReference>
<evidence type="ECO:0000313" key="11">
    <source>
        <dbReference type="EMBL" id="CAE8654235.1"/>
    </source>
</evidence>
<reference evidence="11" key="1">
    <citation type="submission" date="2021-02" db="EMBL/GenBank/DDBJ databases">
        <authorList>
            <person name="Dougan E. K."/>
            <person name="Rhodes N."/>
            <person name="Thang M."/>
            <person name="Chan C."/>
        </authorList>
    </citation>
    <scope>NUCLEOTIDE SEQUENCE</scope>
</reference>
<evidence type="ECO:0000256" key="9">
    <source>
        <dbReference type="ARBA" id="ARBA00023136"/>
    </source>
</evidence>
<comment type="subcellular location">
    <subcellularLocation>
        <location evidence="10">Endomembrane system</location>
        <topology evidence="10">Single-pass membrane protein</topology>
    </subcellularLocation>
    <subcellularLocation>
        <location evidence="1">Golgi apparatus membrane</location>
    </subcellularLocation>
    <subcellularLocation>
        <location evidence="2">Membrane</location>
        <topology evidence="2">Single-pass type II membrane protein</topology>
    </subcellularLocation>
</comment>
<keyword evidence="5" id="KW-0812">Transmembrane</keyword>
<proteinExistence type="inferred from homology"/>